<dbReference type="RefSeq" id="WP_152158107.1">
    <property type="nucleotide sequence ID" value="NZ_WEHX01000022.1"/>
</dbReference>
<keyword evidence="1" id="KW-0808">Transferase</keyword>
<evidence type="ECO:0000313" key="2">
    <source>
        <dbReference type="Proteomes" id="UP000430564"/>
    </source>
</evidence>
<dbReference type="Gene3D" id="3.60.20.40">
    <property type="match status" value="1"/>
</dbReference>
<dbReference type="InterPro" id="IPR043137">
    <property type="entry name" value="GGT_ssub_C"/>
</dbReference>
<dbReference type="Gene3D" id="1.10.246.230">
    <property type="match status" value="1"/>
</dbReference>
<dbReference type="OrthoDB" id="5297205at2"/>
<sequence>MPWPAFDPLDYLHSSRRTVVYAANGMTCAGNPTAASIGLQILLKGGNAVDAAVAMAAAMPLVEPTGNGLGSDAFVMVWKDGKLYGLNGSGPSPASATLEGMKERGLTEVPAYGSLSSDVPGCVAAWSAVHKRFGSLSFKDVLAPAIRYAAEGFVVSPTVALLWERAFRLYSGMKADPQYAPWLETFAPEGRAPRAGEIFRSPDMAKTLLRIAETEGEAFYRGEIAEAIGRFYEDHQGFLRASDLAAYKPEWVDPISINYKGYDVWEMPPNGHGITVLMALRILAGMKLGAPLTAETMHQQIEAMKLAMADTAMHVTEPSAMRVTTDDLLSEDYAASRRALIGEKAMLPKAGDPRGSSTVYFAAADRDGMMVSFIQSNYRGFGSGIVIPGTGISMNDRANNFTLDPGHVNCLAGSKRPYHTIIPGFLTKNGEAVGPFGVMGGFMQPQAHVQVVENLIDWHLNPQQALDAPRWQWVGGKRVELEADMPQAEILKLARMGHEVSIKADMTLMGRGQMILRNRDGVLCGATEKRTDGQVMCF</sequence>
<dbReference type="GO" id="GO:0016740">
    <property type="term" value="F:transferase activity"/>
    <property type="evidence" value="ECO:0007669"/>
    <property type="project" value="UniProtKB-KW"/>
</dbReference>
<gene>
    <name evidence="1" type="ORF">GBM95_05125</name>
</gene>
<dbReference type="InterPro" id="IPR052896">
    <property type="entry name" value="GGT-like_enzyme"/>
</dbReference>
<reference evidence="1 2" key="1">
    <citation type="submission" date="2019-10" db="EMBL/GenBank/DDBJ databases">
        <title>Genome diversity of Sutterella seckii.</title>
        <authorList>
            <person name="Chaplin A.V."/>
            <person name="Sokolova S.R."/>
            <person name="Mosin K.A."/>
            <person name="Ivanova E.L."/>
            <person name="Kochetkova T.O."/>
            <person name="Goltsov A.Y."/>
            <person name="Trofimov D.Y."/>
            <person name="Efimov B.A."/>
        </authorList>
    </citation>
    <scope>NUCLEOTIDE SEQUENCE [LARGE SCALE GENOMIC DNA]</scope>
    <source>
        <strain evidence="1 2">ASD393</strain>
    </source>
</reference>
<dbReference type="PANTHER" id="PTHR43881">
    <property type="entry name" value="GAMMA-GLUTAMYLTRANSPEPTIDASE (AFU_ORTHOLOGUE AFUA_4G13580)"/>
    <property type="match status" value="1"/>
</dbReference>
<dbReference type="Proteomes" id="UP000430564">
    <property type="component" value="Unassembled WGS sequence"/>
</dbReference>
<dbReference type="AlphaFoldDB" id="A0A6I1EU34"/>
<dbReference type="PRINTS" id="PR01210">
    <property type="entry name" value="GGTRANSPTASE"/>
</dbReference>
<dbReference type="SUPFAM" id="SSF56235">
    <property type="entry name" value="N-terminal nucleophile aminohydrolases (Ntn hydrolases)"/>
    <property type="match status" value="1"/>
</dbReference>
<dbReference type="InterPro" id="IPR029055">
    <property type="entry name" value="Ntn_hydrolases_N"/>
</dbReference>
<comment type="caution">
    <text evidence="1">The sequence shown here is derived from an EMBL/GenBank/DDBJ whole genome shotgun (WGS) entry which is preliminary data.</text>
</comment>
<dbReference type="EMBL" id="WEHX01000022">
    <property type="protein sequence ID" value="KAB7661251.1"/>
    <property type="molecule type" value="Genomic_DNA"/>
</dbReference>
<organism evidence="1 2">
    <name type="scientific">Sutterella seckii</name>
    <dbReference type="NCBI Taxonomy" id="1944635"/>
    <lineage>
        <taxon>Bacteria</taxon>
        <taxon>Pseudomonadati</taxon>
        <taxon>Pseudomonadota</taxon>
        <taxon>Betaproteobacteria</taxon>
        <taxon>Burkholderiales</taxon>
        <taxon>Sutterellaceae</taxon>
        <taxon>Sutterella</taxon>
    </lineage>
</organism>
<dbReference type="Pfam" id="PF01019">
    <property type="entry name" value="G_glu_transpept"/>
    <property type="match status" value="1"/>
</dbReference>
<name>A0A6I1EU34_9BURK</name>
<proteinExistence type="predicted"/>
<protein>
    <submittedName>
        <fullName evidence="1">Gamma-glutamyltransferase family protein</fullName>
    </submittedName>
</protein>
<accession>A0A6I1EU34</accession>
<evidence type="ECO:0000313" key="1">
    <source>
        <dbReference type="EMBL" id="KAB7661251.1"/>
    </source>
</evidence>
<dbReference type="PANTHER" id="PTHR43881:SF1">
    <property type="entry name" value="GAMMA-GLUTAMYLTRANSPEPTIDASE (AFU_ORTHOLOGUE AFUA_4G13580)"/>
    <property type="match status" value="1"/>
</dbReference>